<feature type="domain" description="DUF3048" evidence="1">
    <location>
        <begin position="61"/>
        <end position="207"/>
    </location>
</feature>
<dbReference type="InterPro" id="IPR021416">
    <property type="entry name" value="DUF3048_N"/>
</dbReference>
<evidence type="ECO:0000259" key="2">
    <source>
        <dbReference type="Pfam" id="PF17479"/>
    </source>
</evidence>
<sequence length="370" mass="42532">MRKYQFLASIIGMLLILFLLVGCNQKTSLDTQDYQDSESMQNDNILEEEKISTEGKAINPLTGLWIDEEVAKRRPVAVMINNLKKALPQSGISQADIIYETLVEGEITRLMAVFQDFDAKKIGPVRSARHYYLDFALDHDAIFVHYGRSPQAEKAFEEWNVSHLEGISYLDEVMFWRDPERYNKPGMKEHSAYTNAEKILKAWDMVGYDKEKRKDLEPVFHFLEEEITPSKGQVAEVVLLPFSSYQVSEFRFDKDTNLYKRYQFGEPHIDIENNEQLTVKNIIVQFAPIYPIPKDTAGRKEVELVGKGTGLYITNGKAVPLTWSKKSHQSPTSFLNENGTVLKMNKGKTWVCVFPMNKDVELLSAHEMEE</sequence>
<dbReference type="Proteomes" id="UP000483018">
    <property type="component" value="Unassembled WGS sequence"/>
</dbReference>
<dbReference type="RefSeq" id="WP_158738896.1">
    <property type="nucleotide sequence ID" value="NZ_JAFBEP010000004.1"/>
</dbReference>
<protein>
    <submittedName>
        <fullName evidence="3">DUF3048 domain-containing protein</fullName>
    </submittedName>
</protein>
<evidence type="ECO:0000259" key="1">
    <source>
        <dbReference type="Pfam" id="PF11258"/>
    </source>
</evidence>
<dbReference type="AlphaFoldDB" id="A0A7C8LGN2"/>
<feature type="domain" description="DUF3048" evidence="2">
    <location>
        <begin position="240"/>
        <end position="351"/>
    </location>
</feature>
<proteinExistence type="predicted"/>
<evidence type="ECO:0000313" key="4">
    <source>
        <dbReference type="Proteomes" id="UP000483018"/>
    </source>
</evidence>
<gene>
    <name evidence="3" type="ORF">GND95_00675</name>
</gene>
<organism evidence="3 4">
    <name type="scientific">Defluviitalea raffinosedens</name>
    <dbReference type="NCBI Taxonomy" id="1450156"/>
    <lineage>
        <taxon>Bacteria</taxon>
        <taxon>Bacillati</taxon>
        <taxon>Bacillota</taxon>
        <taxon>Clostridia</taxon>
        <taxon>Lachnospirales</taxon>
        <taxon>Defluviitaleaceae</taxon>
        <taxon>Defluviitalea</taxon>
    </lineage>
</organism>
<dbReference type="InterPro" id="IPR035328">
    <property type="entry name" value="DUF3048_C"/>
</dbReference>
<dbReference type="EMBL" id="WSLF01000001">
    <property type="protein sequence ID" value="KAE9636979.1"/>
    <property type="molecule type" value="Genomic_DNA"/>
</dbReference>
<name>A0A7C8LGN2_9FIRM</name>
<dbReference type="Gene3D" id="3.50.90.10">
    <property type="entry name" value="YerB-like"/>
    <property type="match status" value="1"/>
</dbReference>
<accession>A0A7C8LGN2</accession>
<keyword evidence="4" id="KW-1185">Reference proteome</keyword>
<reference evidence="3 4" key="1">
    <citation type="submission" date="2019-12" db="EMBL/GenBank/DDBJ databases">
        <title>Defluviitalea raffinosedens, isolated from a biogas fermenter, genome sequencing and characterization.</title>
        <authorList>
            <person name="Rettenmaier R."/>
            <person name="Schneider M."/>
            <person name="Neuhaus K."/>
            <person name="Liebl W."/>
            <person name="Zverlov V."/>
        </authorList>
    </citation>
    <scope>NUCLEOTIDE SEQUENCE [LARGE SCALE GENOMIC DNA]</scope>
    <source>
        <strain evidence="3 4">249c-K6</strain>
    </source>
</reference>
<dbReference type="PROSITE" id="PS51257">
    <property type="entry name" value="PROKAR_LIPOPROTEIN"/>
    <property type="match status" value="1"/>
</dbReference>
<dbReference type="InterPro" id="IPR023158">
    <property type="entry name" value="YerB-like_sf"/>
</dbReference>
<evidence type="ECO:0000313" key="3">
    <source>
        <dbReference type="EMBL" id="KAE9636979.1"/>
    </source>
</evidence>
<dbReference type="OrthoDB" id="9779102at2"/>
<dbReference type="SUPFAM" id="SSF159774">
    <property type="entry name" value="YerB-like"/>
    <property type="match status" value="1"/>
</dbReference>
<dbReference type="Pfam" id="PF17479">
    <property type="entry name" value="DUF3048_C"/>
    <property type="match status" value="1"/>
</dbReference>
<comment type="caution">
    <text evidence="3">The sequence shown here is derived from an EMBL/GenBank/DDBJ whole genome shotgun (WGS) entry which is preliminary data.</text>
</comment>
<dbReference type="Pfam" id="PF11258">
    <property type="entry name" value="DUF3048"/>
    <property type="match status" value="1"/>
</dbReference>